<dbReference type="EMBL" id="KQ416764">
    <property type="protein sequence ID" value="KOF95369.1"/>
    <property type="molecule type" value="Genomic_DNA"/>
</dbReference>
<reference evidence="2" key="1">
    <citation type="submission" date="2015-07" db="EMBL/GenBank/DDBJ databases">
        <title>MeaNS - Measles Nucleotide Surveillance Program.</title>
        <authorList>
            <person name="Tran T."/>
            <person name="Druce J."/>
        </authorList>
    </citation>
    <scope>NUCLEOTIDE SEQUENCE</scope>
    <source>
        <strain evidence="2">UCB-OBI-ISO-001</strain>
        <tissue evidence="2">Gonad</tissue>
    </source>
</reference>
<gene>
    <name evidence="2" type="ORF">OCBIM_22038744mg</name>
</gene>
<sequence length="196" mass="22542">MEMETSFVTTDNESSECVKRRDGFYPKLEKRDSGITADSSYSSTSWRNSYEETPEYENNVFELSIERSSSGSTLDLSQPIDNCQPMKASNKELTVKKWEGRIKMMCLRPLEKTGWPQFDRQQQLQQQQQNQFLAFDSSALLSALSGNLHPSGFVGCYSCTTIPYNIGFKFWYKASNCGGGRRVLKEWRHLNPERKV</sequence>
<organism evidence="2">
    <name type="scientific">Octopus bimaculoides</name>
    <name type="common">California two-spotted octopus</name>
    <dbReference type="NCBI Taxonomy" id="37653"/>
    <lineage>
        <taxon>Eukaryota</taxon>
        <taxon>Metazoa</taxon>
        <taxon>Spiralia</taxon>
        <taxon>Lophotrochozoa</taxon>
        <taxon>Mollusca</taxon>
        <taxon>Cephalopoda</taxon>
        <taxon>Coleoidea</taxon>
        <taxon>Octopodiformes</taxon>
        <taxon>Octopoda</taxon>
        <taxon>Incirrata</taxon>
        <taxon>Octopodidae</taxon>
        <taxon>Octopus</taxon>
    </lineage>
</organism>
<feature type="compositionally biased region" description="Low complexity" evidence="1">
    <location>
        <begin position="39"/>
        <end position="48"/>
    </location>
</feature>
<dbReference type="OrthoDB" id="2020542at2759"/>
<protein>
    <submittedName>
        <fullName evidence="2">Uncharacterized protein</fullName>
    </submittedName>
</protein>
<feature type="compositionally biased region" description="Basic and acidic residues" evidence="1">
    <location>
        <begin position="16"/>
        <end position="33"/>
    </location>
</feature>
<accession>A0A0L8I1S9</accession>
<dbReference type="AlphaFoldDB" id="A0A0L8I1S9"/>
<name>A0A0L8I1S9_OCTBM</name>
<evidence type="ECO:0000256" key="1">
    <source>
        <dbReference type="SAM" id="MobiDB-lite"/>
    </source>
</evidence>
<proteinExistence type="predicted"/>
<evidence type="ECO:0000313" key="2">
    <source>
        <dbReference type="EMBL" id="KOF95369.1"/>
    </source>
</evidence>
<feature type="compositionally biased region" description="Polar residues" evidence="1">
    <location>
        <begin position="1"/>
        <end position="12"/>
    </location>
</feature>
<feature type="region of interest" description="Disordered" evidence="1">
    <location>
        <begin position="1"/>
        <end position="49"/>
    </location>
</feature>